<proteinExistence type="inferred from homology"/>
<keyword evidence="7" id="KW-0067">ATP-binding</keyword>
<dbReference type="PANTHER" id="PTHR34273">
    <property type="entry name" value="METHYLTHIORIBOSE KINASE"/>
    <property type="match status" value="1"/>
</dbReference>
<dbReference type="EMBL" id="SMFY01000003">
    <property type="protein sequence ID" value="TCK23455.1"/>
    <property type="molecule type" value="Genomic_DNA"/>
</dbReference>
<dbReference type="RefSeq" id="WP_131836416.1">
    <property type="nucleotide sequence ID" value="NZ_SMFY01000003.1"/>
</dbReference>
<feature type="domain" description="Aminoglycoside phosphotransferase" evidence="9">
    <location>
        <begin position="37"/>
        <end position="273"/>
    </location>
</feature>
<accession>A0A4R1HRN1</accession>
<keyword evidence="11" id="KW-1185">Reference proteome</keyword>
<dbReference type="NCBIfam" id="TIGR01767">
    <property type="entry name" value="MTRK"/>
    <property type="match status" value="1"/>
</dbReference>
<dbReference type="PANTHER" id="PTHR34273:SF2">
    <property type="entry name" value="METHYLTHIORIBOSE KINASE"/>
    <property type="match status" value="1"/>
</dbReference>
<protein>
    <recommendedName>
        <fullName evidence="3">S-methyl-5-thioribose kinase</fullName>
        <ecNumber evidence="3">2.7.1.100</ecNumber>
    </recommendedName>
</protein>
<dbReference type="InterPro" id="IPR009212">
    <property type="entry name" value="Methylthioribose_kinase"/>
</dbReference>
<evidence type="ECO:0000256" key="2">
    <source>
        <dbReference type="ARBA" id="ARBA00011738"/>
    </source>
</evidence>
<gene>
    <name evidence="10" type="ORF">EV667_3281</name>
</gene>
<evidence type="ECO:0000256" key="1">
    <source>
        <dbReference type="ARBA" id="ARBA00010165"/>
    </source>
</evidence>
<comment type="subunit">
    <text evidence="2">Homodimer.</text>
</comment>
<evidence type="ECO:0000259" key="9">
    <source>
        <dbReference type="Pfam" id="PF01636"/>
    </source>
</evidence>
<evidence type="ECO:0000256" key="4">
    <source>
        <dbReference type="ARBA" id="ARBA00022679"/>
    </source>
</evidence>
<dbReference type="GO" id="GO:0009086">
    <property type="term" value="P:methionine biosynthetic process"/>
    <property type="evidence" value="ECO:0007669"/>
    <property type="project" value="InterPro"/>
</dbReference>
<evidence type="ECO:0000256" key="6">
    <source>
        <dbReference type="ARBA" id="ARBA00022777"/>
    </source>
</evidence>
<name>A0A4R1HRN1_ANCAQ</name>
<comment type="similarity">
    <text evidence="1">Belongs to the methylthioribose kinase family.</text>
</comment>
<dbReference type="GO" id="GO:0046522">
    <property type="term" value="F:S-methyl-5-thioribose kinase activity"/>
    <property type="evidence" value="ECO:0007669"/>
    <property type="project" value="UniProtKB-EC"/>
</dbReference>
<keyword evidence="6 10" id="KW-0418">Kinase</keyword>
<dbReference type="OrthoDB" id="9777791at2"/>
<feature type="region of interest" description="Disordered" evidence="8">
    <location>
        <begin position="1"/>
        <end position="23"/>
    </location>
</feature>
<dbReference type="InterPro" id="IPR002575">
    <property type="entry name" value="Aminoglycoside_PTrfase"/>
</dbReference>
<evidence type="ECO:0000256" key="8">
    <source>
        <dbReference type="SAM" id="MobiDB-lite"/>
    </source>
</evidence>
<evidence type="ECO:0000256" key="7">
    <source>
        <dbReference type="ARBA" id="ARBA00022840"/>
    </source>
</evidence>
<keyword evidence="4" id="KW-0808">Transferase</keyword>
<dbReference type="Gene3D" id="3.30.200.20">
    <property type="entry name" value="Phosphorylase Kinase, domain 1"/>
    <property type="match status" value="1"/>
</dbReference>
<dbReference type="EC" id="2.7.1.100" evidence="3"/>
<dbReference type="Proteomes" id="UP000295030">
    <property type="component" value="Unassembled WGS sequence"/>
</dbReference>
<dbReference type="InterPro" id="IPR011009">
    <property type="entry name" value="Kinase-like_dom_sf"/>
</dbReference>
<dbReference type="SUPFAM" id="SSF56112">
    <property type="entry name" value="Protein kinase-like (PK-like)"/>
    <property type="match status" value="1"/>
</dbReference>
<dbReference type="GO" id="GO:0005524">
    <property type="term" value="F:ATP binding"/>
    <property type="evidence" value="ECO:0007669"/>
    <property type="project" value="UniProtKB-KW"/>
</dbReference>
<dbReference type="AlphaFoldDB" id="A0A4R1HRN1"/>
<dbReference type="Gene3D" id="3.90.1200.10">
    <property type="match status" value="1"/>
</dbReference>
<organism evidence="10 11">
    <name type="scientific">Ancylobacter aquaticus</name>
    <dbReference type="NCBI Taxonomy" id="100"/>
    <lineage>
        <taxon>Bacteria</taxon>
        <taxon>Pseudomonadati</taxon>
        <taxon>Pseudomonadota</taxon>
        <taxon>Alphaproteobacteria</taxon>
        <taxon>Hyphomicrobiales</taxon>
        <taxon>Xanthobacteraceae</taxon>
        <taxon>Ancylobacter</taxon>
    </lineage>
</organism>
<reference evidence="10 11" key="1">
    <citation type="submission" date="2019-03" db="EMBL/GenBank/DDBJ databases">
        <title>Genomic Encyclopedia of Type Strains, Phase IV (KMG-IV): sequencing the most valuable type-strain genomes for metagenomic binning, comparative biology and taxonomic classification.</title>
        <authorList>
            <person name="Goeker M."/>
        </authorList>
    </citation>
    <scope>NUCLEOTIDE SEQUENCE [LARGE SCALE GENOMIC DNA]</scope>
    <source>
        <strain evidence="10 11">DSM 101</strain>
    </source>
</reference>
<evidence type="ECO:0000313" key="10">
    <source>
        <dbReference type="EMBL" id="TCK23455.1"/>
    </source>
</evidence>
<keyword evidence="5" id="KW-0547">Nucleotide-binding</keyword>
<dbReference type="Pfam" id="PF01636">
    <property type="entry name" value="APH"/>
    <property type="match status" value="1"/>
</dbReference>
<evidence type="ECO:0000256" key="5">
    <source>
        <dbReference type="ARBA" id="ARBA00022741"/>
    </source>
</evidence>
<evidence type="ECO:0000256" key="3">
    <source>
        <dbReference type="ARBA" id="ARBA00012128"/>
    </source>
</evidence>
<comment type="caution">
    <text evidence="10">The sequence shown here is derived from an EMBL/GenBank/DDBJ whole genome shotgun (WGS) entry which is preliminary data.</text>
</comment>
<dbReference type="PIRSF" id="PIRSF031134">
    <property type="entry name" value="MTRK"/>
    <property type="match status" value="1"/>
</dbReference>
<evidence type="ECO:0000313" key="11">
    <source>
        <dbReference type="Proteomes" id="UP000295030"/>
    </source>
</evidence>
<sequence length="421" mass="46944">MLTRSPYEPLTPTTMPARLGGLPEMTRRLGPSAEWRVREVGDGNLNLVFIVEGPAGSLVVKQALPYARVVGESWPMSLDRAYFEHEASMRLGARDPGRMPHMHLFDREQAVQIMEHLTPHIILRRGLIDGTRYPMLGGHLGRYLARTLFRGSDWSMETARRKADVALFAGNVELCGITEDLFFTDPFHDCVRNRHNPLLDRDVIELRGDRALKLAALRMKTRFCTSAQTLLHGDLHTGSIMVSAEDSRVIDAEFATYGPIGFDIGSLLANLWMACLAQGALRPSDDEATSYRGWILALAETVWKVFVAEFTHLWLTERSGILGGRELLEHQDDAEGAALALNALLDEIWRDTIGFAGIEMHRRVVGLAHIAEFEAIADEELRAGCERRALRLGRALAVEPERFSDIADVSALVAELAGRDR</sequence>